<reference evidence="2" key="1">
    <citation type="journal article" date="2023" name="Front. Plant Sci.">
        <title>Chromosomal-level genome assembly of Melastoma candidum provides insights into trichome evolution.</title>
        <authorList>
            <person name="Zhong Y."/>
            <person name="Wu W."/>
            <person name="Sun C."/>
            <person name="Zou P."/>
            <person name="Liu Y."/>
            <person name="Dai S."/>
            <person name="Zhou R."/>
        </authorList>
    </citation>
    <scope>NUCLEOTIDE SEQUENCE [LARGE SCALE GENOMIC DNA]</scope>
</reference>
<evidence type="ECO:0000313" key="2">
    <source>
        <dbReference type="Proteomes" id="UP001057402"/>
    </source>
</evidence>
<accession>A0ACB9REF1</accession>
<gene>
    <name evidence="1" type="ORF">MLD38_013981</name>
</gene>
<protein>
    <submittedName>
        <fullName evidence="1">Uncharacterized protein</fullName>
    </submittedName>
</protein>
<organism evidence="1 2">
    <name type="scientific">Melastoma candidum</name>
    <dbReference type="NCBI Taxonomy" id="119954"/>
    <lineage>
        <taxon>Eukaryota</taxon>
        <taxon>Viridiplantae</taxon>
        <taxon>Streptophyta</taxon>
        <taxon>Embryophyta</taxon>
        <taxon>Tracheophyta</taxon>
        <taxon>Spermatophyta</taxon>
        <taxon>Magnoliopsida</taxon>
        <taxon>eudicotyledons</taxon>
        <taxon>Gunneridae</taxon>
        <taxon>Pentapetalae</taxon>
        <taxon>rosids</taxon>
        <taxon>malvids</taxon>
        <taxon>Myrtales</taxon>
        <taxon>Melastomataceae</taxon>
        <taxon>Melastomatoideae</taxon>
        <taxon>Melastomateae</taxon>
        <taxon>Melastoma</taxon>
    </lineage>
</organism>
<proteinExistence type="predicted"/>
<sequence>MKSTKLEFNSLGKGKDPESRFLSVLVGLEDVSSNEEDDNYEADSTDGETALPGIQTGKSPTRKEIVLDNSEPLPLMEGEGGLSGYGVPKEGLRIQDVLIRIAELMLIKEKIDYASENPGSPLFPEDIVSRFPGLRSGRHWKEEHDLLLLGAVLKHGYGRWQAIVDDRDLKFQELICQELKLPVINISMSEVVPGGIKFHWNSFEEPEVEPKVEDTPNQSFINNDACAPDQWPEVVAINPMEVSTACDNDPNRAELLRLYNRMCKVLEENVQELIQTSAASNPASLKLRKNLLPLESILTDINGILSPEESNSGMLKNPNGSTSQQAEDAAAAQAGSSTNQDGGNASIGEVDAVMQDTLVDKVSKGAVDVTLMSVPEVEMQDAFAPVSDQNLIRLLKAWNE</sequence>
<dbReference type="EMBL" id="CM042883">
    <property type="protein sequence ID" value="KAI4376191.1"/>
    <property type="molecule type" value="Genomic_DNA"/>
</dbReference>
<keyword evidence="2" id="KW-1185">Reference proteome</keyword>
<dbReference type="Proteomes" id="UP001057402">
    <property type="component" value="Chromosome 4"/>
</dbReference>
<evidence type="ECO:0000313" key="1">
    <source>
        <dbReference type="EMBL" id="KAI4376191.1"/>
    </source>
</evidence>
<name>A0ACB9REF1_9MYRT</name>
<comment type="caution">
    <text evidence="1">The sequence shown here is derived from an EMBL/GenBank/DDBJ whole genome shotgun (WGS) entry which is preliminary data.</text>
</comment>